<reference evidence="2 3" key="1">
    <citation type="submission" date="2020-12" db="EMBL/GenBank/DDBJ databases">
        <title>De novo assembly of Tibetan sheep genome.</title>
        <authorList>
            <person name="Li X."/>
        </authorList>
    </citation>
    <scope>NUCLEOTIDE SEQUENCE [LARGE SCALE GENOMIC DNA]</scope>
    <source>
        <tissue evidence="2">Heart</tissue>
    </source>
</reference>
<evidence type="ECO:0000313" key="2">
    <source>
        <dbReference type="EMBL" id="KAG5195436.1"/>
    </source>
</evidence>
<evidence type="ECO:0000256" key="1">
    <source>
        <dbReference type="SAM" id="MobiDB-lite"/>
    </source>
</evidence>
<evidence type="ECO:0000313" key="3">
    <source>
        <dbReference type="Proteomes" id="UP000664991"/>
    </source>
</evidence>
<feature type="compositionally biased region" description="Basic and acidic residues" evidence="1">
    <location>
        <begin position="42"/>
        <end position="58"/>
    </location>
</feature>
<gene>
    <name evidence="2" type="ORF">JEQ12_012725</name>
</gene>
<sequence length="112" mass="12670">MLNWNNCPEAEQPHMKRGVFAPQSGPDLEHPEFSLRTSQEQWPREKPVRLPPLKHRDFQGMPSLPPYKTQQQPSQPPPPATTQPVLAAGLSPEPAPAMSKDLLPRSFWAIFQ</sequence>
<comment type="caution">
    <text evidence="2">The sequence shown here is derived from an EMBL/GenBank/DDBJ whole genome shotgun (WGS) entry which is preliminary data.</text>
</comment>
<protein>
    <submittedName>
        <fullName evidence="2">Uncharacterized protein</fullName>
    </submittedName>
</protein>
<accession>A0A835ZN82</accession>
<feature type="region of interest" description="Disordered" evidence="1">
    <location>
        <begin position="1"/>
        <end position="99"/>
    </location>
</feature>
<organism evidence="2 3">
    <name type="scientific">Ovis aries</name>
    <name type="common">Sheep</name>
    <dbReference type="NCBI Taxonomy" id="9940"/>
    <lineage>
        <taxon>Eukaryota</taxon>
        <taxon>Metazoa</taxon>
        <taxon>Chordata</taxon>
        <taxon>Craniata</taxon>
        <taxon>Vertebrata</taxon>
        <taxon>Euteleostomi</taxon>
        <taxon>Mammalia</taxon>
        <taxon>Eutheria</taxon>
        <taxon>Laurasiatheria</taxon>
        <taxon>Artiodactyla</taxon>
        <taxon>Ruminantia</taxon>
        <taxon>Pecora</taxon>
        <taxon>Bovidae</taxon>
        <taxon>Caprinae</taxon>
        <taxon>Ovis</taxon>
    </lineage>
</organism>
<proteinExistence type="predicted"/>
<name>A0A835ZN82_SHEEP</name>
<dbReference type="EMBL" id="JAEMGP010000024">
    <property type="protein sequence ID" value="KAG5195436.1"/>
    <property type="molecule type" value="Genomic_DNA"/>
</dbReference>
<dbReference type="Proteomes" id="UP000664991">
    <property type="component" value="Unassembled WGS sequence"/>
</dbReference>
<dbReference type="AlphaFoldDB" id="A0A835ZN82"/>